<protein>
    <submittedName>
        <fullName evidence="3">Uncharacterized protein</fullName>
    </submittedName>
</protein>
<evidence type="ECO:0000313" key="4">
    <source>
        <dbReference type="Proteomes" id="UP000541444"/>
    </source>
</evidence>
<comment type="caution">
    <text evidence="3">The sequence shown here is derived from an EMBL/GenBank/DDBJ whole genome shotgun (WGS) entry which is preliminary data.</text>
</comment>
<sequence>MYTMKEKVSPTTSNRRKRELDIADPEHPKFEDLVTYKRKRKTVKTTTVVPPNTVEECPTNTVEQSPQNTDETEDVSEHSGAHIEDGYEVRVTGGSQIQSESAQTALGAQPMLSTDGDVNIDSDGENCEHSSRCNCEGKAAASNDEVNPNDTSLLRSFKFYRTRSIALGQEKVPLRIHHHPSTWDLTKEPQMGFPTLLEVFEKNLLLDLKAFKALKAGGAGNSLSLKKLRDHYAYKFEKVLSDGTAARAKKKGLTTKFVAREYMLYVLGSFLFPTKKGTDVRAWYLDLFAKDKAAKKWSIVLAHMYYSLGAASRDDGRQFACCITLLEVVWDPYRDKKDSAHGFKKITYFYGALASPDHVQPYYPNMGCATVLTGTKYPQKAFVSRDDDAGMFGIHQKNQAPQVNEDGDTPLNEHATVSSNAHDTMPTRAESCRLDKQIKALNDELHKLKEDKDQESKTILKLAEALKEKISECNLLRENIDQMKEDMQLKRVLDEQCALAYVDLPAQLDAKILNWTSKYKKEAARVMEETNDLRKKLVNTEEMKKSLEVNNNEWEVWHQSLKKALASEGMGDMGDPTFEELYDQNERFFAIAQQGPNGDYQEDLVSTGVTLENVVIARRENMAKKKKLQKVLFQPWTKYLLDVRGVETSNNNSAFRVTAMIQHQSQHRFPDVIKSLKTFLYRDPIFWKSIFSQTLGIQFTPDSENAYRILLHACSFGH</sequence>
<evidence type="ECO:0000313" key="3">
    <source>
        <dbReference type="EMBL" id="KAF6141982.1"/>
    </source>
</evidence>
<feature type="region of interest" description="Disordered" evidence="2">
    <location>
        <begin position="1"/>
        <end position="27"/>
    </location>
</feature>
<keyword evidence="4" id="KW-1185">Reference proteome</keyword>
<gene>
    <name evidence="3" type="ORF">GIB67_037950</name>
</gene>
<dbReference type="AlphaFoldDB" id="A0A7J7LHC5"/>
<feature type="compositionally biased region" description="Polar residues" evidence="2">
    <location>
        <begin position="93"/>
        <end position="106"/>
    </location>
</feature>
<proteinExistence type="predicted"/>
<feature type="compositionally biased region" description="Polar residues" evidence="2">
    <location>
        <begin position="58"/>
        <end position="69"/>
    </location>
</feature>
<dbReference type="Proteomes" id="UP000541444">
    <property type="component" value="Unassembled WGS sequence"/>
</dbReference>
<feature type="region of interest" description="Disordered" evidence="2">
    <location>
        <begin position="51"/>
        <end position="131"/>
    </location>
</feature>
<keyword evidence="1" id="KW-0175">Coiled coil</keyword>
<feature type="coiled-coil region" evidence="1">
    <location>
        <begin position="523"/>
        <end position="550"/>
    </location>
</feature>
<dbReference type="EMBL" id="JACGCM010002284">
    <property type="protein sequence ID" value="KAF6141982.1"/>
    <property type="molecule type" value="Genomic_DNA"/>
</dbReference>
<evidence type="ECO:0000256" key="2">
    <source>
        <dbReference type="SAM" id="MobiDB-lite"/>
    </source>
</evidence>
<organism evidence="3 4">
    <name type="scientific">Kingdonia uniflora</name>
    <dbReference type="NCBI Taxonomy" id="39325"/>
    <lineage>
        <taxon>Eukaryota</taxon>
        <taxon>Viridiplantae</taxon>
        <taxon>Streptophyta</taxon>
        <taxon>Embryophyta</taxon>
        <taxon>Tracheophyta</taxon>
        <taxon>Spermatophyta</taxon>
        <taxon>Magnoliopsida</taxon>
        <taxon>Ranunculales</taxon>
        <taxon>Circaeasteraceae</taxon>
        <taxon>Kingdonia</taxon>
    </lineage>
</organism>
<name>A0A7J7LHC5_9MAGN</name>
<feature type="coiled-coil region" evidence="1">
    <location>
        <begin position="438"/>
        <end position="486"/>
    </location>
</feature>
<evidence type="ECO:0000256" key="1">
    <source>
        <dbReference type="SAM" id="Coils"/>
    </source>
</evidence>
<accession>A0A7J7LHC5</accession>
<feature type="compositionally biased region" description="Basic and acidic residues" evidence="2">
    <location>
        <begin position="75"/>
        <end position="88"/>
    </location>
</feature>
<feature type="compositionally biased region" description="Basic and acidic residues" evidence="2">
    <location>
        <begin position="18"/>
        <end position="27"/>
    </location>
</feature>
<reference evidence="3 4" key="1">
    <citation type="journal article" date="2020" name="IScience">
        <title>Genome Sequencing of the Endangered Kingdonia uniflora (Circaeasteraceae, Ranunculales) Reveals Potential Mechanisms of Evolutionary Specialization.</title>
        <authorList>
            <person name="Sun Y."/>
            <person name="Deng T."/>
            <person name="Zhang A."/>
            <person name="Moore M.J."/>
            <person name="Landis J.B."/>
            <person name="Lin N."/>
            <person name="Zhang H."/>
            <person name="Zhang X."/>
            <person name="Huang J."/>
            <person name="Zhang X."/>
            <person name="Sun H."/>
            <person name="Wang H."/>
        </authorList>
    </citation>
    <scope>NUCLEOTIDE SEQUENCE [LARGE SCALE GENOMIC DNA]</scope>
    <source>
        <strain evidence="3">TB1705</strain>
        <tissue evidence="3">Leaf</tissue>
    </source>
</reference>